<sequence>MRRPHKTLYARDQRPSSPRSLHRHTCSTCDSLR</sequence>
<dbReference type="AlphaFoldDB" id="A0A1Q9BUL8"/>
<dbReference type="Proteomes" id="UP000186817">
    <property type="component" value="Unassembled WGS sequence"/>
</dbReference>
<reference evidence="2 3" key="1">
    <citation type="submission" date="2016-02" db="EMBL/GenBank/DDBJ databases">
        <title>Genome analysis of coral dinoflagellate symbionts highlights evolutionary adaptations to a symbiotic lifestyle.</title>
        <authorList>
            <person name="Aranda M."/>
            <person name="Li Y."/>
            <person name="Liew Y.J."/>
            <person name="Baumgarten S."/>
            <person name="Simakov O."/>
            <person name="Wilson M."/>
            <person name="Piel J."/>
            <person name="Ashoor H."/>
            <person name="Bougouffa S."/>
            <person name="Bajic V.B."/>
            <person name="Ryu T."/>
            <person name="Ravasi T."/>
            <person name="Bayer T."/>
            <person name="Micklem G."/>
            <person name="Kim H."/>
            <person name="Bhak J."/>
            <person name="Lajeunesse T.C."/>
            <person name="Voolstra C.R."/>
        </authorList>
    </citation>
    <scope>NUCLEOTIDE SEQUENCE [LARGE SCALE GENOMIC DNA]</scope>
    <source>
        <strain evidence="2 3">CCMP2467</strain>
    </source>
</reference>
<feature type="non-terminal residue" evidence="2">
    <location>
        <position position="33"/>
    </location>
</feature>
<accession>A0A1Q9BUL8</accession>
<organism evidence="2 3">
    <name type="scientific">Symbiodinium microadriaticum</name>
    <name type="common">Dinoflagellate</name>
    <name type="synonym">Zooxanthella microadriatica</name>
    <dbReference type="NCBI Taxonomy" id="2951"/>
    <lineage>
        <taxon>Eukaryota</taxon>
        <taxon>Sar</taxon>
        <taxon>Alveolata</taxon>
        <taxon>Dinophyceae</taxon>
        <taxon>Suessiales</taxon>
        <taxon>Symbiodiniaceae</taxon>
        <taxon>Symbiodinium</taxon>
    </lineage>
</organism>
<keyword evidence="3" id="KW-1185">Reference proteome</keyword>
<evidence type="ECO:0000313" key="3">
    <source>
        <dbReference type="Proteomes" id="UP000186817"/>
    </source>
</evidence>
<gene>
    <name evidence="2" type="ORF">AK812_SmicGene46124</name>
</gene>
<protein>
    <submittedName>
        <fullName evidence="2">Uncharacterized protein</fullName>
    </submittedName>
</protein>
<evidence type="ECO:0000256" key="1">
    <source>
        <dbReference type="SAM" id="MobiDB-lite"/>
    </source>
</evidence>
<evidence type="ECO:0000313" key="2">
    <source>
        <dbReference type="EMBL" id="OLP74359.1"/>
    </source>
</evidence>
<comment type="caution">
    <text evidence="2">The sequence shown here is derived from an EMBL/GenBank/DDBJ whole genome shotgun (WGS) entry which is preliminary data.</text>
</comment>
<name>A0A1Q9BUL8_SYMMI</name>
<feature type="region of interest" description="Disordered" evidence="1">
    <location>
        <begin position="1"/>
        <end position="33"/>
    </location>
</feature>
<dbReference type="EMBL" id="LSRX01003850">
    <property type="protein sequence ID" value="OLP74359.1"/>
    <property type="molecule type" value="Genomic_DNA"/>
</dbReference>
<proteinExistence type="predicted"/>